<evidence type="ECO:0000313" key="2">
    <source>
        <dbReference type="Proteomes" id="UP000538929"/>
    </source>
</evidence>
<dbReference type="Proteomes" id="UP000538929">
    <property type="component" value="Unassembled WGS sequence"/>
</dbReference>
<dbReference type="EMBL" id="VKHT01000049">
    <property type="protein sequence ID" value="MBB0243181.1"/>
    <property type="molecule type" value="Genomic_DNA"/>
</dbReference>
<keyword evidence="2" id="KW-1185">Reference proteome</keyword>
<evidence type="ECO:0000313" key="1">
    <source>
        <dbReference type="EMBL" id="MBB0243181.1"/>
    </source>
</evidence>
<dbReference type="RefSeq" id="WP_182604892.1">
    <property type="nucleotide sequence ID" value="NZ_VKHT01000049.1"/>
</dbReference>
<gene>
    <name evidence="1" type="ORF">FNQ90_03400</name>
</gene>
<reference evidence="2" key="1">
    <citation type="submission" date="2019-10" db="EMBL/GenBank/DDBJ databases">
        <title>Streptomyces sp. nov., a novel actinobacterium isolated from alkaline environment.</title>
        <authorList>
            <person name="Golinska P."/>
        </authorList>
    </citation>
    <scope>NUCLEOTIDE SEQUENCE [LARGE SCALE GENOMIC DNA]</scope>
    <source>
        <strain evidence="2">DSM 42118</strain>
    </source>
</reference>
<sequence>MRIGGNDRPPRFPCLLFDDDGWLIPCESEDDVQLAVEPDFLYDIEAAFDSRGCPLVLTVRDDEWIVPRVAGPPEPDDLAVGVRGFFRAWTDAPAPDLSGGVEQWVPEVIRLVRTTATRRRRREPNDPAGR</sequence>
<name>A0A7W3TAD2_9ACTN</name>
<organism evidence="1 2">
    <name type="scientific">Streptomyces alkaliphilus</name>
    <dbReference type="NCBI Taxonomy" id="1472722"/>
    <lineage>
        <taxon>Bacteria</taxon>
        <taxon>Bacillati</taxon>
        <taxon>Actinomycetota</taxon>
        <taxon>Actinomycetes</taxon>
        <taxon>Kitasatosporales</taxon>
        <taxon>Streptomycetaceae</taxon>
        <taxon>Streptomyces</taxon>
    </lineage>
</organism>
<dbReference type="AlphaFoldDB" id="A0A7W3TAD2"/>
<accession>A0A7W3TAD2</accession>
<proteinExistence type="predicted"/>
<comment type="caution">
    <text evidence="1">The sequence shown here is derived from an EMBL/GenBank/DDBJ whole genome shotgun (WGS) entry which is preliminary data.</text>
</comment>
<protein>
    <submittedName>
        <fullName evidence="1">Uncharacterized protein</fullName>
    </submittedName>
</protein>